<dbReference type="GO" id="GO:0016853">
    <property type="term" value="F:isomerase activity"/>
    <property type="evidence" value="ECO:0007669"/>
    <property type="project" value="UniProtKB-KW"/>
</dbReference>
<dbReference type="PANTHER" id="PTHR42852">
    <property type="entry name" value="THIOL:DISULFIDE INTERCHANGE PROTEIN DSBE"/>
    <property type="match status" value="1"/>
</dbReference>
<organism evidence="3 4">
    <name type="scientific">Solimonas aquatica</name>
    <dbReference type="NCBI Taxonomy" id="489703"/>
    <lineage>
        <taxon>Bacteria</taxon>
        <taxon>Pseudomonadati</taxon>
        <taxon>Pseudomonadota</taxon>
        <taxon>Gammaproteobacteria</taxon>
        <taxon>Nevskiales</taxon>
        <taxon>Nevskiaceae</taxon>
        <taxon>Solimonas</taxon>
    </lineage>
</organism>
<sequence>MRRFLPLVAAAVLAVLAGVLSYRYLAAPKLRETAEAAPELRFNTLDGKAVALRSLHGRWVLVNFWASWCAPCMDEIPHLVQAQADYASLGLQIIGPALDDAEAVKPVLGRFAMNYPVSADFASADAAMRAFGNDRGVLPFTVLIDPDGFIVQRHLGGLSGEALGELLRRHLGH</sequence>
<dbReference type="InterPro" id="IPR050553">
    <property type="entry name" value="Thioredoxin_ResA/DsbE_sf"/>
</dbReference>
<dbReference type="GO" id="GO:0015036">
    <property type="term" value="F:disulfide oxidoreductase activity"/>
    <property type="evidence" value="ECO:0007669"/>
    <property type="project" value="UniProtKB-ARBA"/>
</dbReference>
<dbReference type="InterPro" id="IPR013766">
    <property type="entry name" value="Thioredoxin_domain"/>
</dbReference>
<dbReference type="Pfam" id="PF00578">
    <property type="entry name" value="AhpC-TSA"/>
    <property type="match status" value="1"/>
</dbReference>
<proteinExistence type="predicted"/>
<dbReference type="Gene3D" id="3.40.30.10">
    <property type="entry name" value="Glutaredoxin"/>
    <property type="match status" value="1"/>
</dbReference>
<dbReference type="InterPro" id="IPR036249">
    <property type="entry name" value="Thioredoxin-like_sf"/>
</dbReference>
<dbReference type="InterPro" id="IPR017937">
    <property type="entry name" value="Thioredoxin_CS"/>
</dbReference>
<dbReference type="CDD" id="cd02966">
    <property type="entry name" value="TlpA_like_family"/>
    <property type="match status" value="1"/>
</dbReference>
<dbReference type="STRING" id="489703.SAMN04488038_11788"/>
<feature type="domain" description="Thioredoxin" evidence="2">
    <location>
        <begin position="31"/>
        <end position="172"/>
    </location>
</feature>
<dbReference type="PROSITE" id="PS00194">
    <property type="entry name" value="THIOREDOXIN_1"/>
    <property type="match status" value="1"/>
</dbReference>
<dbReference type="EMBL" id="FOFS01000017">
    <property type="protein sequence ID" value="SER15805.1"/>
    <property type="molecule type" value="Genomic_DNA"/>
</dbReference>
<accession>A0A1H9LX86</accession>
<dbReference type="GO" id="GO:0016209">
    <property type="term" value="F:antioxidant activity"/>
    <property type="evidence" value="ECO:0007669"/>
    <property type="project" value="InterPro"/>
</dbReference>
<name>A0A1H9LX86_9GAMM</name>
<keyword evidence="3" id="KW-0413">Isomerase</keyword>
<evidence type="ECO:0000256" key="1">
    <source>
        <dbReference type="ARBA" id="ARBA00023284"/>
    </source>
</evidence>
<keyword evidence="4" id="KW-1185">Reference proteome</keyword>
<dbReference type="AlphaFoldDB" id="A0A1H9LX86"/>
<dbReference type="InterPro" id="IPR000866">
    <property type="entry name" value="AhpC/TSA"/>
</dbReference>
<evidence type="ECO:0000313" key="4">
    <source>
        <dbReference type="Proteomes" id="UP000199233"/>
    </source>
</evidence>
<keyword evidence="1" id="KW-0676">Redox-active center</keyword>
<gene>
    <name evidence="3" type="ORF">SAMN04488038_11788</name>
</gene>
<dbReference type="Proteomes" id="UP000199233">
    <property type="component" value="Unassembled WGS sequence"/>
</dbReference>
<protein>
    <submittedName>
        <fullName evidence="3">Thiol-disulfide isomerase or thioredoxin</fullName>
    </submittedName>
</protein>
<evidence type="ECO:0000259" key="2">
    <source>
        <dbReference type="PROSITE" id="PS51352"/>
    </source>
</evidence>
<evidence type="ECO:0000313" key="3">
    <source>
        <dbReference type="EMBL" id="SER15805.1"/>
    </source>
</evidence>
<reference evidence="3 4" key="1">
    <citation type="submission" date="2016-10" db="EMBL/GenBank/DDBJ databases">
        <authorList>
            <person name="de Groot N.N."/>
        </authorList>
    </citation>
    <scope>NUCLEOTIDE SEQUENCE [LARGE SCALE GENOMIC DNA]</scope>
    <source>
        <strain evidence="3 4">DSM 25927</strain>
    </source>
</reference>
<dbReference type="PROSITE" id="PS51352">
    <property type="entry name" value="THIOREDOXIN_2"/>
    <property type="match status" value="1"/>
</dbReference>
<dbReference type="PANTHER" id="PTHR42852:SF18">
    <property type="entry name" value="CHROMOSOME UNDETERMINED SCAFFOLD_47, WHOLE GENOME SHOTGUN SEQUENCE"/>
    <property type="match status" value="1"/>
</dbReference>
<dbReference type="SUPFAM" id="SSF52833">
    <property type="entry name" value="Thioredoxin-like"/>
    <property type="match status" value="1"/>
</dbReference>